<gene>
    <name evidence="1" type="ORF">E1298_00675</name>
</gene>
<comment type="caution">
    <text evidence="1">The sequence shown here is derived from an EMBL/GenBank/DDBJ whole genome shotgun (WGS) entry which is preliminary data.</text>
</comment>
<proteinExistence type="predicted"/>
<dbReference type="EMBL" id="SMKU01000002">
    <property type="protein sequence ID" value="TDD97577.1"/>
    <property type="molecule type" value="Genomic_DNA"/>
</dbReference>
<protein>
    <submittedName>
        <fullName evidence="1">Uncharacterized protein</fullName>
    </submittedName>
</protein>
<reference evidence="1 2" key="1">
    <citation type="submission" date="2019-03" db="EMBL/GenBank/DDBJ databases">
        <title>Draft genome sequences of novel Actinobacteria.</title>
        <authorList>
            <person name="Sahin N."/>
            <person name="Ay H."/>
            <person name="Saygin H."/>
        </authorList>
    </citation>
    <scope>NUCLEOTIDE SEQUENCE [LARGE SCALE GENOMIC DNA]</scope>
    <source>
        <strain evidence="1 2">H3C3</strain>
    </source>
</reference>
<dbReference type="OrthoDB" id="9804511at2"/>
<evidence type="ECO:0000313" key="1">
    <source>
        <dbReference type="EMBL" id="TDD97577.1"/>
    </source>
</evidence>
<dbReference type="Proteomes" id="UP000294513">
    <property type="component" value="Unassembled WGS sequence"/>
</dbReference>
<keyword evidence="2" id="KW-1185">Reference proteome</keyword>
<dbReference type="RefSeq" id="WP_131888739.1">
    <property type="nucleotide sequence ID" value="NZ_SMKU01000002.1"/>
</dbReference>
<organism evidence="1 2">
    <name type="scientific">Actinomadura rubrisoli</name>
    <dbReference type="NCBI Taxonomy" id="2530368"/>
    <lineage>
        <taxon>Bacteria</taxon>
        <taxon>Bacillati</taxon>
        <taxon>Actinomycetota</taxon>
        <taxon>Actinomycetes</taxon>
        <taxon>Streptosporangiales</taxon>
        <taxon>Thermomonosporaceae</taxon>
        <taxon>Actinomadura</taxon>
    </lineage>
</organism>
<dbReference type="AlphaFoldDB" id="A0A4V2YZK3"/>
<accession>A0A4V2YZK3</accession>
<sequence>MLNGLATTDLPLLVDAPARTLQPGEKICRHPDDGSEVDWRVVGHHPGEDGAVVVEYHLPDDAPGADPRTWTVTDPDDEDHWLTVEVGQVTR</sequence>
<evidence type="ECO:0000313" key="2">
    <source>
        <dbReference type="Proteomes" id="UP000294513"/>
    </source>
</evidence>
<name>A0A4V2YZK3_9ACTN</name>